<keyword evidence="1" id="KW-0812">Transmembrane</keyword>
<gene>
    <name evidence="2" type="ORF">TRIATDRAFT_51549</name>
</gene>
<dbReference type="OrthoDB" id="1523883at2759"/>
<evidence type="ECO:0000313" key="2">
    <source>
        <dbReference type="EMBL" id="EHK49844.1"/>
    </source>
</evidence>
<organism evidence="2 3">
    <name type="scientific">Hypocrea atroviridis (strain ATCC 20476 / IMI 206040)</name>
    <name type="common">Trichoderma atroviride</name>
    <dbReference type="NCBI Taxonomy" id="452589"/>
    <lineage>
        <taxon>Eukaryota</taxon>
        <taxon>Fungi</taxon>
        <taxon>Dikarya</taxon>
        <taxon>Ascomycota</taxon>
        <taxon>Pezizomycotina</taxon>
        <taxon>Sordariomycetes</taxon>
        <taxon>Hypocreomycetidae</taxon>
        <taxon>Hypocreales</taxon>
        <taxon>Hypocreaceae</taxon>
        <taxon>Trichoderma</taxon>
    </lineage>
</organism>
<dbReference type="EMBL" id="ABDG02000015">
    <property type="protein sequence ID" value="EHK49844.1"/>
    <property type="molecule type" value="Genomic_DNA"/>
</dbReference>
<dbReference type="OMA" id="PLWFTNW"/>
<dbReference type="GeneID" id="25785009"/>
<evidence type="ECO:0000313" key="3">
    <source>
        <dbReference type="Proteomes" id="UP000005426"/>
    </source>
</evidence>
<dbReference type="eggNOG" id="ENOG502SN2U">
    <property type="taxonomic scope" value="Eukaryota"/>
</dbReference>
<dbReference type="HOGENOM" id="CLU_092535_0_0_1"/>
<comment type="caution">
    <text evidence="2">The sequence shown here is derived from an EMBL/GenBank/DDBJ whole genome shotgun (WGS) entry which is preliminary data.</text>
</comment>
<dbReference type="STRING" id="452589.G9NGU5"/>
<dbReference type="Proteomes" id="UP000005426">
    <property type="component" value="Unassembled WGS sequence"/>
</dbReference>
<keyword evidence="1" id="KW-1133">Transmembrane helix</keyword>
<sequence>MSALLSTSALLRVTPLISSSFCIWFAWDQYFYLRLFTIQNVRLKSPQILPSYMKAFYPSASARVAVTWITTMATSIATIYSQSSVITPQQSLWWYKAGLSMTVGHALFAPIILPTIVSILKYGDKSAGQEDIMTLLSRWLKIHTIRSLTVDLFAWVCFVIAVTYQLDI</sequence>
<dbReference type="RefSeq" id="XP_013948007.1">
    <property type="nucleotide sequence ID" value="XM_014092532.1"/>
</dbReference>
<name>G9NGU5_HYPAI</name>
<proteinExistence type="predicted"/>
<keyword evidence="1" id="KW-0472">Membrane</keyword>
<feature type="transmembrane region" description="Helical" evidence="1">
    <location>
        <begin position="103"/>
        <end position="123"/>
    </location>
</feature>
<evidence type="ECO:0000256" key="1">
    <source>
        <dbReference type="SAM" id="Phobius"/>
    </source>
</evidence>
<dbReference type="KEGG" id="tatv:25785009"/>
<protein>
    <recommendedName>
        <fullName evidence="4">Integral membrane protein</fullName>
    </recommendedName>
</protein>
<reference evidence="2 3" key="1">
    <citation type="journal article" date="2011" name="Genome Biol.">
        <title>Comparative genome sequence analysis underscores mycoparasitism as the ancestral life style of Trichoderma.</title>
        <authorList>
            <person name="Kubicek C.P."/>
            <person name="Herrera-Estrella A."/>
            <person name="Seidl-Seiboth V."/>
            <person name="Martinez D.A."/>
            <person name="Druzhinina I.S."/>
            <person name="Thon M."/>
            <person name="Zeilinger S."/>
            <person name="Casas-Flores S."/>
            <person name="Horwitz B.A."/>
            <person name="Mukherjee P.K."/>
            <person name="Mukherjee M."/>
            <person name="Kredics L."/>
            <person name="Alcaraz L.D."/>
            <person name="Aerts A."/>
            <person name="Antal Z."/>
            <person name="Atanasova L."/>
            <person name="Cervantes-Badillo M.G."/>
            <person name="Challacombe J."/>
            <person name="Chertkov O."/>
            <person name="McCluskey K."/>
            <person name="Coulpier F."/>
            <person name="Deshpande N."/>
            <person name="von Doehren H."/>
            <person name="Ebbole D.J."/>
            <person name="Esquivel-Naranjo E.U."/>
            <person name="Fekete E."/>
            <person name="Flipphi M."/>
            <person name="Glaser F."/>
            <person name="Gomez-Rodriguez E.Y."/>
            <person name="Gruber S."/>
            <person name="Han C."/>
            <person name="Henrissat B."/>
            <person name="Hermosa R."/>
            <person name="Hernandez-Onate M."/>
            <person name="Karaffa L."/>
            <person name="Kosti I."/>
            <person name="Le Crom S."/>
            <person name="Lindquist E."/>
            <person name="Lucas S."/>
            <person name="Luebeck M."/>
            <person name="Luebeck P.S."/>
            <person name="Margeot A."/>
            <person name="Metz B."/>
            <person name="Misra M."/>
            <person name="Nevalainen H."/>
            <person name="Omann M."/>
            <person name="Packer N."/>
            <person name="Perrone G."/>
            <person name="Uresti-Rivera E.E."/>
            <person name="Salamov A."/>
            <person name="Schmoll M."/>
            <person name="Seiboth B."/>
            <person name="Shapiro H."/>
            <person name="Sukno S."/>
            <person name="Tamayo-Ramos J.A."/>
            <person name="Tisch D."/>
            <person name="Wiest A."/>
            <person name="Wilkinson H.H."/>
            <person name="Zhang M."/>
            <person name="Coutinho P.M."/>
            <person name="Kenerley C.M."/>
            <person name="Monte E."/>
            <person name="Baker S.E."/>
            <person name="Grigoriev I.V."/>
        </authorList>
    </citation>
    <scope>NUCLEOTIDE SEQUENCE [LARGE SCALE GENOMIC DNA]</scope>
    <source>
        <strain evidence="3">ATCC 20476 / IMI 206040</strain>
    </source>
</reference>
<accession>G9NGU5</accession>
<feature type="transmembrane region" description="Helical" evidence="1">
    <location>
        <begin position="144"/>
        <end position="166"/>
    </location>
</feature>
<keyword evidence="3" id="KW-1185">Reference proteome</keyword>
<evidence type="ECO:0008006" key="4">
    <source>
        <dbReference type="Google" id="ProtNLM"/>
    </source>
</evidence>
<dbReference type="AlphaFoldDB" id="G9NGU5"/>